<dbReference type="KEGG" id="ccb:Clocel_2497"/>
<dbReference type="STRING" id="573061.Clocel_2497"/>
<comment type="subcellular location">
    <subcellularLocation>
        <location evidence="1">Cell membrane</location>
        <topology evidence="1">Multi-pass membrane protein</topology>
    </subcellularLocation>
</comment>
<protein>
    <recommendedName>
        <fullName evidence="8">YetF C-terminal domain-containing protein</fullName>
    </recommendedName>
</protein>
<keyword evidence="4 7" id="KW-0812">Transmembrane</keyword>
<keyword evidence="5 7" id="KW-1133">Transmembrane helix</keyword>
<keyword evidence="10" id="KW-1185">Reference proteome</keyword>
<proteinExistence type="inferred from homology"/>
<evidence type="ECO:0000256" key="3">
    <source>
        <dbReference type="ARBA" id="ARBA00022475"/>
    </source>
</evidence>
<evidence type="ECO:0000259" key="8">
    <source>
        <dbReference type="Pfam" id="PF04239"/>
    </source>
</evidence>
<sequence>MELLRVVLTSIGSVVALFILTKIIGNRQMSQVSMFDYINGITIGSIAAEMATSLSDDYIRPLIAMIVYAIVSVAFSILTSKSIKFRRILTGETLILFDQGKLFEANFKKAKLDLSEFLTQCRNSGFFNLSNIETAVLESNGKISFLPVSLQRPATPSDLNLKVQQEKLVVNIIIDGKVLKDNLKFTGKDEKWLGKQLKNQGISDVSQVFLATCDDKKDLSVYVKIKKNMSRDMFE</sequence>
<dbReference type="GO" id="GO:0005886">
    <property type="term" value="C:plasma membrane"/>
    <property type="evidence" value="ECO:0007669"/>
    <property type="project" value="UniProtKB-SubCell"/>
</dbReference>
<keyword evidence="6 7" id="KW-0472">Membrane</keyword>
<dbReference type="EMBL" id="CP002160">
    <property type="protein sequence ID" value="ADL52210.1"/>
    <property type="molecule type" value="Genomic_DNA"/>
</dbReference>
<name>D9SQK4_CLOC7</name>
<dbReference type="InterPro" id="IPR007353">
    <property type="entry name" value="DUF421"/>
</dbReference>
<dbReference type="PANTHER" id="PTHR34582">
    <property type="entry name" value="UPF0702 TRANSMEMBRANE PROTEIN YCAP"/>
    <property type="match status" value="1"/>
</dbReference>
<dbReference type="Proteomes" id="UP000002730">
    <property type="component" value="Chromosome"/>
</dbReference>
<evidence type="ECO:0000313" key="9">
    <source>
        <dbReference type="EMBL" id="ADL52210.1"/>
    </source>
</evidence>
<dbReference type="Gene3D" id="3.30.240.20">
    <property type="entry name" value="bsu07140 like domains"/>
    <property type="match status" value="2"/>
</dbReference>
<evidence type="ECO:0000256" key="7">
    <source>
        <dbReference type="SAM" id="Phobius"/>
    </source>
</evidence>
<reference evidence="9 10" key="1">
    <citation type="submission" date="2010-08" db="EMBL/GenBank/DDBJ databases">
        <title>Complete sequence of Clostridium cellulovorans 743B.</title>
        <authorList>
            <consortium name="US DOE Joint Genome Institute"/>
            <person name="Lucas S."/>
            <person name="Copeland A."/>
            <person name="Lapidus A."/>
            <person name="Cheng J.-F."/>
            <person name="Bruce D."/>
            <person name="Goodwin L."/>
            <person name="Pitluck S."/>
            <person name="Chertkov O."/>
            <person name="Detter J.C."/>
            <person name="Han C."/>
            <person name="Tapia R."/>
            <person name="Land M."/>
            <person name="Hauser L."/>
            <person name="Chang Y.-J."/>
            <person name="Jeffries C."/>
            <person name="Kyrpides N."/>
            <person name="Ivanova N."/>
            <person name="Mikhailova N."/>
            <person name="Hemme C.L."/>
            <person name="Woyke T."/>
        </authorList>
    </citation>
    <scope>NUCLEOTIDE SEQUENCE [LARGE SCALE GENOMIC DNA]</scope>
    <source>
        <strain evidence="10">ATCC 35296 / DSM 3052 / OCM 3 / 743B</strain>
    </source>
</reference>
<feature type="domain" description="YetF C-terminal" evidence="8">
    <location>
        <begin position="81"/>
        <end position="213"/>
    </location>
</feature>
<dbReference type="PANTHER" id="PTHR34582:SF7">
    <property type="entry name" value="UPF0702 TRANSMEMBRANE PROTEIN YDFS"/>
    <property type="match status" value="1"/>
</dbReference>
<comment type="similarity">
    <text evidence="2">Belongs to the UPF0702 family.</text>
</comment>
<keyword evidence="3" id="KW-1003">Cell membrane</keyword>
<dbReference type="Pfam" id="PF04239">
    <property type="entry name" value="DUF421"/>
    <property type="match status" value="1"/>
</dbReference>
<dbReference type="OrthoDB" id="9778331at2"/>
<evidence type="ECO:0000256" key="1">
    <source>
        <dbReference type="ARBA" id="ARBA00004651"/>
    </source>
</evidence>
<accession>D9SQK4</accession>
<dbReference type="InterPro" id="IPR023090">
    <property type="entry name" value="UPF0702_alpha/beta_dom_sf"/>
</dbReference>
<dbReference type="AlphaFoldDB" id="D9SQK4"/>
<evidence type="ECO:0000256" key="2">
    <source>
        <dbReference type="ARBA" id="ARBA00006448"/>
    </source>
</evidence>
<dbReference type="HOGENOM" id="CLU_077149_0_2_9"/>
<feature type="transmembrane region" description="Helical" evidence="7">
    <location>
        <begin position="61"/>
        <end position="79"/>
    </location>
</feature>
<organism evidence="9 10">
    <name type="scientific">Clostridium cellulovorans (strain ATCC 35296 / DSM 3052 / OCM 3 / 743B)</name>
    <dbReference type="NCBI Taxonomy" id="573061"/>
    <lineage>
        <taxon>Bacteria</taxon>
        <taxon>Bacillati</taxon>
        <taxon>Bacillota</taxon>
        <taxon>Clostridia</taxon>
        <taxon>Eubacteriales</taxon>
        <taxon>Clostridiaceae</taxon>
        <taxon>Clostridium</taxon>
    </lineage>
</organism>
<dbReference type="eggNOG" id="COG2323">
    <property type="taxonomic scope" value="Bacteria"/>
</dbReference>
<evidence type="ECO:0000256" key="6">
    <source>
        <dbReference type="ARBA" id="ARBA00023136"/>
    </source>
</evidence>
<dbReference type="RefSeq" id="WP_010075452.1">
    <property type="nucleotide sequence ID" value="NC_014393.1"/>
</dbReference>
<gene>
    <name evidence="9" type="ordered locus">Clocel_2497</name>
</gene>
<evidence type="ECO:0000313" key="10">
    <source>
        <dbReference type="Proteomes" id="UP000002730"/>
    </source>
</evidence>
<evidence type="ECO:0000256" key="4">
    <source>
        <dbReference type="ARBA" id="ARBA00022692"/>
    </source>
</evidence>
<feature type="transmembrane region" description="Helical" evidence="7">
    <location>
        <begin position="6"/>
        <end position="25"/>
    </location>
</feature>
<evidence type="ECO:0000256" key="5">
    <source>
        <dbReference type="ARBA" id="ARBA00022989"/>
    </source>
</evidence>